<dbReference type="GO" id="GO:0072518">
    <property type="term" value="F:Rho-dependent protein serine/threonine kinase activity"/>
    <property type="evidence" value="ECO:0007669"/>
    <property type="project" value="TreeGrafter"/>
</dbReference>
<dbReference type="PROSITE" id="PS51860">
    <property type="entry name" value="REM_1"/>
    <property type="match status" value="1"/>
</dbReference>
<dbReference type="GO" id="GO:0005813">
    <property type="term" value="C:centrosome"/>
    <property type="evidence" value="ECO:0007669"/>
    <property type="project" value="TreeGrafter"/>
</dbReference>
<dbReference type="PANTHER" id="PTHR22988:SF28">
    <property type="entry name" value="RHO-ASSOCIATED PROTEIN KINASE 2"/>
    <property type="match status" value="1"/>
</dbReference>
<keyword evidence="6" id="KW-1185">Reference proteome</keyword>
<dbReference type="AlphaFoldDB" id="A0A9F2WJF1"/>
<dbReference type="GO" id="GO:1901888">
    <property type="term" value="P:regulation of cell junction assembly"/>
    <property type="evidence" value="ECO:0007669"/>
    <property type="project" value="TreeGrafter"/>
</dbReference>
<dbReference type="OrthoDB" id="3638488at2759"/>
<dbReference type="GO" id="GO:0030866">
    <property type="term" value="P:cortical actin cytoskeleton organization"/>
    <property type="evidence" value="ECO:0007669"/>
    <property type="project" value="TreeGrafter"/>
</dbReference>
<dbReference type="KEGG" id="pbi:103067213"/>
<organism evidence="6 7">
    <name type="scientific">Python bivittatus</name>
    <name type="common">Burmese python</name>
    <name type="synonym">Python molurus bivittatus</name>
    <dbReference type="NCBI Taxonomy" id="176946"/>
    <lineage>
        <taxon>Eukaryota</taxon>
        <taxon>Metazoa</taxon>
        <taxon>Chordata</taxon>
        <taxon>Craniata</taxon>
        <taxon>Vertebrata</taxon>
        <taxon>Euteleostomi</taxon>
        <taxon>Lepidosauria</taxon>
        <taxon>Squamata</taxon>
        <taxon>Bifurcata</taxon>
        <taxon>Unidentata</taxon>
        <taxon>Episquamata</taxon>
        <taxon>Toxicofera</taxon>
        <taxon>Serpentes</taxon>
        <taxon>Henophidia</taxon>
        <taxon>Pythonidae</taxon>
        <taxon>Python</taxon>
    </lineage>
</organism>
<sequence length="254" mass="29930">MKELDEETSSRKHLESSFRQLEREKALLQHKNTEYQRKAEHEADKKRNLENDVNSLKDQLEDLKKRNQNSQISNEKIIQLQRQLDEANALVRTESDTAARLRKTQTENSKQIQQLESNIRDLQDKNCALENTKIRLEKEFLNLQTALESEKRDRTHGSEIIHDLQGRVFNLEEELKNGKNTLGKMEAEKRQLQDKLTDLEKEKSNTEIDMTYKLKVMQQNLEQEEVEHKATKARLADKNKIYKSIEEAKSEAMK</sequence>
<dbReference type="GO" id="GO:0000281">
    <property type="term" value="P:mitotic cytokinesis"/>
    <property type="evidence" value="ECO:0007669"/>
    <property type="project" value="TreeGrafter"/>
</dbReference>
<keyword evidence="1" id="KW-0723">Serine/threonine-protein kinase</keyword>
<keyword evidence="2" id="KW-0808">Transferase</keyword>
<evidence type="ECO:0000259" key="5">
    <source>
        <dbReference type="PROSITE" id="PS51860"/>
    </source>
</evidence>
<keyword evidence="3 4" id="KW-0175">Coiled coil</keyword>
<dbReference type="GO" id="GO:0048598">
    <property type="term" value="P:embryonic morphogenesis"/>
    <property type="evidence" value="ECO:0007669"/>
    <property type="project" value="TreeGrafter"/>
</dbReference>
<proteinExistence type="predicted"/>
<dbReference type="PANTHER" id="PTHR22988">
    <property type="entry name" value="MYOTONIC DYSTROPHY S/T KINASE-RELATED"/>
    <property type="match status" value="1"/>
</dbReference>
<evidence type="ECO:0000256" key="3">
    <source>
        <dbReference type="PROSITE-ProRule" id="PRU01207"/>
    </source>
</evidence>
<dbReference type="FunFam" id="1.20.5.340:FF:000016">
    <property type="entry name" value="Rho-associated protein kinase 2"/>
    <property type="match status" value="1"/>
</dbReference>
<dbReference type="InterPro" id="IPR050839">
    <property type="entry name" value="Rho-assoc_Ser/Thr_Kinase"/>
</dbReference>
<dbReference type="Gene3D" id="1.20.5.340">
    <property type="match status" value="1"/>
</dbReference>
<dbReference type="GO" id="GO:0005737">
    <property type="term" value="C:cytoplasm"/>
    <property type="evidence" value="ECO:0007669"/>
    <property type="project" value="TreeGrafter"/>
</dbReference>
<evidence type="ECO:0000256" key="4">
    <source>
        <dbReference type="SAM" id="Coils"/>
    </source>
</evidence>
<evidence type="ECO:0000313" key="7">
    <source>
        <dbReference type="RefSeq" id="XP_007445131.1"/>
    </source>
</evidence>
<dbReference type="GO" id="GO:0031032">
    <property type="term" value="P:actomyosin structure organization"/>
    <property type="evidence" value="ECO:0007669"/>
    <property type="project" value="TreeGrafter"/>
</dbReference>
<reference evidence="7" key="1">
    <citation type="submission" date="2025-08" db="UniProtKB">
        <authorList>
            <consortium name="RefSeq"/>
        </authorList>
    </citation>
    <scope>IDENTIFICATION</scope>
    <source>
        <tissue evidence="7">Liver</tissue>
    </source>
</reference>
<dbReference type="InterPro" id="IPR011072">
    <property type="entry name" value="HR1_rho-bd"/>
</dbReference>
<dbReference type="RefSeq" id="XP_007445131.1">
    <property type="nucleotide sequence ID" value="XM_007445069.2"/>
</dbReference>
<protein>
    <submittedName>
        <fullName evidence="7">Rho-associated protein kinase 2-like</fullName>
    </submittedName>
</protein>
<feature type="domain" description="REM-1" evidence="5">
    <location>
        <begin position="17"/>
        <end position="93"/>
    </location>
</feature>
<evidence type="ECO:0000256" key="2">
    <source>
        <dbReference type="ARBA" id="ARBA00022777"/>
    </source>
</evidence>
<accession>A0A9F2WJF1</accession>
<keyword evidence="2" id="KW-0418">Kinase</keyword>
<feature type="non-terminal residue" evidence="7">
    <location>
        <position position="254"/>
    </location>
</feature>
<dbReference type="Proteomes" id="UP000695026">
    <property type="component" value="Unplaced"/>
</dbReference>
<evidence type="ECO:0000256" key="1">
    <source>
        <dbReference type="ARBA" id="ARBA00022527"/>
    </source>
</evidence>
<evidence type="ECO:0000313" key="6">
    <source>
        <dbReference type="Proteomes" id="UP000695026"/>
    </source>
</evidence>
<gene>
    <name evidence="7" type="primary">LOC103067213</name>
</gene>
<name>A0A9F2WJF1_PYTBI</name>
<dbReference type="GO" id="GO:0007266">
    <property type="term" value="P:Rho protein signal transduction"/>
    <property type="evidence" value="ECO:0007669"/>
    <property type="project" value="TreeGrafter"/>
</dbReference>
<dbReference type="GeneID" id="103067213"/>
<feature type="coiled-coil region" evidence="4">
    <location>
        <begin position="4"/>
        <end position="238"/>
    </location>
</feature>